<keyword evidence="7" id="KW-0297">G-protein coupled receptor</keyword>
<evidence type="ECO:0000256" key="5">
    <source>
        <dbReference type="ARBA" id="ARBA00022725"/>
    </source>
</evidence>
<feature type="transmembrane region" description="Helical" evidence="13">
    <location>
        <begin position="281"/>
        <end position="300"/>
    </location>
</feature>
<evidence type="ECO:0000256" key="7">
    <source>
        <dbReference type="ARBA" id="ARBA00023040"/>
    </source>
</evidence>
<keyword evidence="6 13" id="KW-1133">Transmembrane helix</keyword>
<dbReference type="Gene3D" id="1.20.1070.10">
    <property type="entry name" value="Rhodopsin 7-helix transmembrane proteins"/>
    <property type="match status" value="1"/>
</dbReference>
<evidence type="ECO:0000256" key="9">
    <source>
        <dbReference type="ARBA" id="ARBA00023157"/>
    </source>
</evidence>
<evidence type="ECO:0000256" key="12">
    <source>
        <dbReference type="ARBA" id="ARBA00023224"/>
    </source>
</evidence>
<keyword evidence="10" id="KW-0675">Receptor</keyword>
<evidence type="ECO:0000313" key="15">
    <source>
        <dbReference type="EMBL" id="CAI9620224.1"/>
    </source>
</evidence>
<evidence type="ECO:0000256" key="13">
    <source>
        <dbReference type="SAM" id="Phobius"/>
    </source>
</evidence>
<keyword evidence="9" id="KW-1015">Disulfide bond</keyword>
<evidence type="ECO:0000259" key="14">
    <source>
        <dbReference type="PROSITE" id="PS50262"/>
    </source>
</evidence>
<feature type="transmembrane region" description="Helical" evidence="13">
    <location>
        <begin position="205"/>
        <end position="229"/>
    </location>
</feature>
<dbReference type="InterPro" id="IPR000725">
    <property type="entry name" value="Olfact_rcpt"/>
</dbReference>
<reference evidence="15" key="1">
    <citation type="submission" date="2023-05" db="EMBL/GenBank/DDBJ databases">
        <authorList>
            <person name="Stuckert A."/>
        </authorList>
    </citation>
    <scope>NUCLEOTIDE SEQUENCE</scope>
</reference>
<keyword evidence="5" id="KW-0552">Olfaction</keyword>
<evidence type="ECO:0000256" key="6">
    <source>
        <dbReference type="ARBA" id="ARBA00022989"/>
    </source>
</evidence>
<keyword evidence="11" id="KW-0325">Glycoprotein</keyword>
<gene>
    <name evidence="15" type="ORF">SPARVUS_LOCUS15955821</name>
</gene>
<evidence type="ECO:0000256" key="4">
    <source>
        <dbReference type="ARBA" id="ARBA00022692"/>
    </source>
</evidence>
<feature type="transmembrane region" description="Helical" evidence="13">
    <location>
        <begin position="106"/>
        <end position="128"/>
    </location>
</feature>
<evidence type="ECO:0000256" key="8">
    <source>
        <dbReference type="ARBA" id="ARBA00023136"/>
    </source>
</evidence>
<keyword evidence="16" id="KW-1185">Reference proteome</keyword>
<comment type="subcellular location">
    <subcellularLocation>
        <location evidence="1">Cell membrane</location>
        <topology evidence="1">Multi-pass membrane protein</topology>
    </subcellularLocation>
</comment>
<keyword evidence="8 13" id="KW-0472">Membrane</keyword>
<feature type="transmembrane region" description="Helical" evidence="13">
    <location>
        <begin position="68"/>
        <end position="86"/>
    </location>
</feature>
<organism evidence="15 16">
    <name type="scientific">Staurois parvus</name>
    <dbReference type="NCBI Taxonomy" id="386267"/>
    <lineage>
        <taxon>Eukaryota</taxon>
        <taxon>Metazoa</taxon>
        <taxon>Chordata</taxon>
        <taxon>Craniata</taxon>
        <taxon>Vertebrata</taxon>
        <taxon>Euteleostomi</taxon>
        <taxon>Amphibia</taxon>
        <taxon>Batrachia</taxon>
        <taxon>Anura</taxon>
        <taxon>Neobatrachia</taxon>
        <taxon>Ranoidea</taxon>
        <taxon>Ranidae</taxon>
        <taxon>Staurois</taxon>
    </lineage>
</organism>
<name>A0ABN9HGF9_9NEOB</name>
<dbReference type="PRINTS" id="PR00237">
    <property type="entry name" value="GPCRRHODOPSN"/>
</dbReference>
<keyword evidence="3" id="KW-0716">Sensory transduction</keyword>
<evidence type="ECO:0000256" key="11">
    <source>
        <dbReference type="ARBA" id="ARBA00023180"/>
    </source>
</evidence>
<dbReference type="Proteomes" id="UP001162483">
    <property type="component" value="Unassembled WGS sequence"/>
</dbReference>
<dbReference type="InterPro" id="IPR050939">
    <property type="entry name" value="Olfactory_GPCR1"/>
</dbReference>
<accession>A0ABN9HGF9</accession>
<feature type="domain" description="G-protein coupled receptors family 1 profile" evidence="14">
    <location>
        <begin position="49"/>
        <end position="298"/>
    </location>
</feature>
<dbReference type="PRINTS" id="PR00245">
    <property type="entry name" value="OLFACTORYR"/>
</dbReference>
<feature type="transmembrane region" description="Helical" evidence="13">
    <location>
        <begin position="33"/>
        <end position="56"/>
    </location>
</feature>
<dbReference type="Pfam" id="PF13853">
    <property type="entry name" value="7tm_4"/>
    <property type="match status" value="1"/>
</dbReference>
<evidence type="ECO:0000256" key="3">
    <source>
        <dbReference type="ARBA" id="ARBA00022606"/>
    </source>
</evidence>
<feature type="transmembrane region" description="Helical" evidence="13">
    <location>
        <begin position="250"/>
        <end position="269"/>
    </location>
</feature>
<dbReference type="SUPFAM" id="SSF81321">
    <property type="entry name" value="Family A G protein-coupled receptor-like"/>
    <property type="match status" value="1"/>
</dbReference>
<dbReference type="InterPro" id="IPR000276">
    <property type="entry name" value="GPCR_Rhodpsn"/>
</dbReference>
<keyword evidence="12" id="KW-0807">Transducer</keyword>
<dbReference type="PANTHER" id="PTHR24242">
    <property type="entry name" value="G-PROTEIN COUPLED RECEPTOR"/>
    <property type="match status" value="1"/>
</dbReference>
<evidence type="ECO:0000256" key="2">
    <source>
        <dbReference type="ARBA" id="ARBA00022475"/>
    </source>
</evidence>
<comment type="caution">
    <text evidence="15">The sequence shown here is derived from an EMBL/GenBank/DDBJ whole genome shotgun (WGS) entry which is preliminary data.</text>
</comment>
<dbReference type="PANTHER" id="PTHR24242:SF403">
    <property type="entry name" value="OLFACTORY RECEPTOR 5V1-LIKE"/>
    <property type="match status" value="1"/>
</dbReference>
<keyword evidence="2" id="KW-1003">Cell membrane</keyword>
<proteinExistence type="predicted"/>
<dbReference type="CDD" id="cd13954">
    <property type="entry name" value="7tmA_OR"/>
    <property type="match status" value="1"/>
</dbReference>
<dbReference type="PROSITE" id="PS50262">
    <property type="entry name" value="G_PROTEIN_RECEP_F1_2"/>
    <property type="match status" value="1"/>
</dbReference>
<evidence type="ECO:0000256" key="10">
    <source>
        <dbReference type="ARBA" id="ARBA00023170"/>
    </source>
</evidence>
<dbReference type="InterPro" id="IPR017452">
    <property type="entry name" value="GPCR_Rhodpsn_7TM"/>
</dbReference>
<evidence type="ECO:0000313" key="16">
    <source>
        <dbReference type="Proteomes" id="UP001162483"/>
    </source>
</evidence>
<protein>
    <recommendedName>
        <fullName evidence="14">G-protein coupled receptors family 1 profile domain-containing protein</fullName>
    </recommendedName>
</protein>
<dbReference type="EMBL" id="CATNWA010020879">
    <property type="protein sequence ID" value="CAI9620224.1"/>
    <property type="molecule type" value="Genomic_DNA"/>
</dbReference>
<evidence type="ECO:0000256" key="1">
    <source>
        <dbReference type="ARBA" id="ARBA00004651"/>
    </source>
</evidence>
<sequence>FLQGFSSIKQDVNKTTVEEFILIAFSDLRQLQLLLFFLVLIAYIICVTGNITIIVLVRTEPLLQTPMYFFISTFAVLEIMFVTDAIPKLLDNLISGNKRISFIECFTQMFVFNGLGATECYMLLVMAFDRNLAINNPLQYSAFMRKEIYSLLAVAPWIGGFAASSVTTGFIAQLNFCGPNQINHFICDLAPLQMLSCSDPSMSKLVSILTAIFASIFSVLIIMSFYIHIIKAILKIKGAEGKQKAFSTCSSHLVVTSLFFGAVLVVYIIPTGRESTQFNKFLALVYTVLTPLLNPFIYTLRNKDVKSAIKKVKSLLTHFLVVFSSCKQIN</sequence>
<feature type="transmembrane region" description="Helical" evidence="13">
    <location>
        <begin position="148"/>
        <end position="172"/>
    </location>
</feature>
<feature type="non-terminal residue" evidence="15">
    <location>
        <position position="1"/>
    </location>
</feature>
<keyword evidence="4 13" id="KW-0812">Transmembrane</keyword>